<dbReference type="EMBL" id="AGNL01017048">
    <property type="protein sequence ID" value="EJK64638.1"/>
    <property type="molecule type" value="Genomic_DNA"/>
</dbReference>
<sequence length="121" mass="12802">SSAGGGGGGGGSGGGSLLSGGFTTNPKFYKYKKAEVLLDDSIYPGGPPPDFAGRLYHYHVVTYNGDGGTMEGRKLFGEDEDRDDVEFWHQEMGIYPEEFPQHEGIFEGIETDESGAGTVGS</sequence>
<reference evidence="1 2" key="1">
    <citation type="journal article" date="2012" name="Genome Biol.">
        <title>Genome and low-iron response of an oceanic diatom adapted to chronic iron limitation.</title>
        <authorList>
            <person name="Lommer M."/>
            <person name="Specht M."/>
            <person name="Roy A.S."/>
            <person name="Kraemer L."/>
            <person name="Andreson R."/>
            <person name="Gutowska M.A."/>
            <person name="Wolf J."/>
            <person name="Bergner S.V."/>
            <person name="Schilhabel M.B."/>
            <person name="Klostermeier U.C."/>
            <person name="Beiko R.G."/>
            <person name="Rosenstiel P."/>
            <person name="Hippler M."/>
            <person name="Laroche J."/>
        </authorList>
    </citation>
    <scope>NUCLEOTIDE SEQUENCE [LARGE SCALE GENOMIC DNA]</scope>
    <source>
        <strain evidence="1 2">CCMP1005</strain>
    </source>
</reference>
<protein>
    <submittedName>
        <fullName evidence="1">Uncharacterized protein</fullName>
    </submittedName>
</protein>
<gene>
    <name evidence="1" type="ORF">THAOC_14608</name>
</gene>
<proteinExistence type="predicted"/>
<accession>K0SEV2</accession>
<evidence type="ECO:0000313" key="1">
    <source>
        <dbReference type="EMBL" id="EJK64638.1"/>
    </source>
</evidence>
<organism evidence="1 2">
    <name type="scientific">Thalassiosira oceanica</name>
    <name type="common">Marine diatom</name>
    <dbReference type="NCBI Taxonomy" id="159749"/>
    <lineage>
        <taxon>Eukaryota</taxon>
        <taxon>Sar</taxon>
        <taxon>Stramenopiles</taxon>
        <taxon>Ochrophyta</taxon>
        <taxon>Bacillariophyta</taxon>
        <taxon>Coscinodiscophyceae</taxon>
        <taxon>Thalassiosirophycidae</taxon>
        <taxon>Thalassiosirales</taxon>
        <taxon>Thalassiosiraceae</taxon>
        <taxon>Thalassiosira</taxon>
    </lineage>
</organism>
<evidence type="ECO:0000313" key="2">
    <source>
        <dbReference type="Proteomes" id="UP000266841"/>
    </source>
</evidence>
<feature type="non-terminal residue" evidence="1">
    <location>
        <position position="1"/>
    </location>
</feature>
<comment type="caution">
    <text evidence="1">The sequence shown here is derived from an EMBL/GenBank/DDBJ whole genome shotgun (WGS) entry which is preliminary data.</text>
</comment>
<dbReference type="AlphaFoldDB" id="K0SEV2"/>
<name>K0SEV2_THAOC</name>
<dbReference type="Proteomes" id="UP000266841">
    <property type="component" value="Unassembled WGS sequence"/>
</dbReference>
<keyword evidence="2" id="KW-1185">Reference proteome</keyword>